<keyword evidence="2" id="KW-1185">Reference proteome</keyword>
<sequence>MHQTGDTHPQLTGLGPQAQVQPAFQRQAAFLDIATVTLHIQQAERQGRLIDIAQHLAEEPFMGLAAHTQAGLGHIVAIRHRGTELAGQAEQVRLHILAHHVHRGVVQGHMMEQQHRHPALVRRVLGKDQAHQRRLGQVQARMTGVETLMQLLGDLALGGVEFHLFQIQPSLAPDHLHRCLQPLPKHGGAQDVMALDDALQGIDKGTQALATGHLEQGLQDIRIALLGRQVVIKNPFLQRCQRVDILHIGHAARHAGDNMIDSRLVEIGQRQQVRCDPGTAGLNGIGRDLYFIAATDGGRQRGQGRLAEQHTHIGAQAGLAHTFDQAHGQQRVPAQFEEVIVTPDPLDLEHLGPDRRQGGFDHAFGRLVATADQGLRIRCRQGLAVQLAVRRQRQRVETHIGRGHHVVRQAGLQMAAQGFDIQRLLWLAQGEIGHQAFFTSVLPRQQHRVLYRRVRDQSGLDFTQFDTETTDLHLTVVTAEVFQVTVRPPATEVTGAVQQCPFQIAERIGDKLRRTQFRPVQITLGHALAADIQLTGHAYRHRLTAGIQHIDLAVADRSTDGNSAAAHRSDLVGRGKGRGLGRAIAVEQMLRCALHQYPGNDRRVQHVATDNQVAQASEDLHQAVGVLMEQASGQPQHADRLRQQQRPEFILGQQYRVLDHHHATAIEQRCPDIQGAGVKGRIGGEGHAILRIEVGVAVVDHQAADGPVRNPHPLGRPG</sequence>
<dbReference type="STRING" id="226910.UCMB321_2188"/>
<evidence type="ECO:0000313" key="2">
    <source>
        <dbReference type="Proteomes" id="UP000031535"/>
    </source>
</evidence>
<accession>A0A0C2I4C2</accession>
<evidence type="ECO:0000313" key="1">
    <source>
        <dbReference type="EMBL" id="KIH84056.1"/>
    </source>
</evidence>
<name>A0A0C2I4C2_9PSED</name>
<proteinExistence type="predicted"/>
<reference evidence="1 2" key="1">
    <citation type="submission" date="2015-01" db="EMBL/GenBank/DDBJ databases">
        <title>Complete genome of Pseudomonas batumici UCM B-321 producer of the batumin antibiotic with strong antistaphilococcal and potential anticancer activity.</title>
        <authorList>
            <person name="Klochko V.V."/>
            <person name="Zelena L.B."/>
            <person name="Elena K.A."/>
            <person name="Reva O.N."/>
        </authorList>
    </citation>
    <scope>NUCLEOTIDE SEQUENCE [LARGE SCALE GENOMIC DNA]</scope>
    <source>
        <strain evidence="1 2">UCM B-321</strain>
    </source>
</reference>
<gene>
    <name evidence="1" type="ORF">UCMB321_2188</name>
</gene>
<dbReference type="PATRIC" id="fig|226910.6.peg.2176"/>
<organism evidence="1 2">
    <name type="scientific">Pseudomonas batumici</name>
    <dbReference type="NCBI Taxonomy" id="226910"/>
    <lineage>
        <taxon>Bacteria</taxon>
        <taxon>Pseudomonadati</taxon>
        <taxon>Pseudomonadota</taxon>
        <taxon>Gammaproteobacteria</taxon>
        <taxon>Pseudomonadales</taxon>
        <taxon>Pseudomonadaceae</taxon>
        <taxon>Pseudomonas</taxon>
    </lineage>
</organism>
<protein>
    <submittedName>
        <fullName evidence="1">Uncharacterized protein</fullName>
    </submittedName>
</protein>
<dbReference type="AntiFam" id="ANF00178">
    <property type="entry name" value="Shadow ORF (opposite dhbF)"/>
</dbReference>
<dbReference type="Proteomes" id="UP000031535">
    <property type="component" value="Unassembled WGS sequence"/>
</dbReference>
<comment type="caution">
    <text evidence="1">The sequence shown here is derived from an EMBL/GenBank/DDBJ whole genome shotgun (WGS) entry which is preliminary data.</text>
</comment>
<dbReference type="AlphaFoldDB" id="A0A0C2I4C2"/>
<dbReference type="EMBL" id="JXDG01000025">
    <property type="protein sequence ID" value="KIH84056.1"/>
    <property type="molecule type" value="Genomic_DNA"/>
</dbReference>